<organism evidence="3 4">
    <name type="scientific">Alternaria alternata</name>
    <name type="common">Alternaria rot fungus</name>
    <name type="synonym">Torula alternata</name>
    <dbReference type="NCBI Taxonomy" id="5599"/>
    <lineage>
        <taxon>Eukaryota</taxon>
        <taxon>Fungi</taxon>
        <taxon>Dikarya</taxon>
        <taxon>Ascomycota</taxon>
        <taxon>Pezizomycotina</taxon>
        <taxon>Dothideomycetes</taxon>
        <taxon>Pleosporomycetidae</taxon>
        <taxon>Pleosporales</taxon>
        <taxon>Pleosporineae</taxon>
        <taxon>Pleosporaceae</taxon>
        <taxon>Alternaria</taxon>
        <taxon>Alternaria sect. Alternaria</taxon>
        <taxon>Alternaria alternata complex</taxon>
    </lineage>
</organism>
<dbReference type="Proteomes" id="UP000077248">
    <property type="component" value="Unassembled WGS sequence"/>
</dbReference>
<dbReference type="KEGG" id="aalt:CC77DRAFT_287849"/>
<dbReference type="EMBL" id="KV441487">
    <property type="protein sequence ID" value="OAG17351.1"/>
    <property type="molecule type" value="Genomic_DNA"/>
</dbReference>
<name>A0A177DDM6_ALTAL</name>
<feature type="region of interest" description="Disordered" evidence="1">
    <location>
        <begin position="301"/>
        <end position="320"/>
    </location>
</feature>
<dbReference type="Pfam" id="PF20233">
    <property type="entry name" value="DUF6590"/>
    <property type="match status" value="2"/>
</dbReference>
<feature type="region of interest" description="Disordered" evidence="1">
    <location>
        <begin position="338"/>
        <end position="387"/>
    </location>
</feature>
<dbReference type="VEuPathDB" id="FungiDB:CC77DRAFT_287849"/>
<dbReference type="PANTHER" id="PTHR35391">
    <property type="entry name" value="C2H2-TYPE DOMAIN-CONTAINING PROTEIN-RELATED"/>
    <property type="match status" value="1"/>
</dbReference>
<evidence type="ECO:0000313" key="3">
    <source>
        <dbReference type="EMBL" id="OAG17351.1"/>
    </source>
</evidence>
<gene>
    <name evidence="3" type="ORF">CC77DRAFT_287849</name>
</gene>
<feature type="compositionally biased region" description="Polar residues" evidence="1">
    <location>
        <begin position="301"/>
        <end position="315"/>
    </location>
</feature>
<dbReference type="PANTHER" id="PTHR35391:SF5">
    <property type="entry name" value="DUF6590 DOMAIN-CONTAINING PROTEIN"/>
    <property type="match status" value="1"/>
</dbReference>
<dbReference type="InterPro" id="IPR046497">
    <property type="entry name" value="DUF6590"/>
</dbReference>
<dbReference type="STRING" id="5599.A0A177DDM6"/>
<reference evidence="3 4" key="1">
    <citation type="submission" date="2016-05" db="EMBL/GenBank/DDBJ databases">
        <title>Comparative analysis of secretome profiles of manganese(II)-oxidizing ascomycete fungi.</title>
        <authorList>
            <consortium name="DOE Joint Genome Institute"/>
            <person name="Zeiner C.A."/>
            <person name="Purvine S.O."/>
            <person name="Zink E.M."/>
            <person name="Wu S."/>
            <person name="Pasa-Tolic L."/>
            <person name="Chaput D.L."/>
            <person name="Haridas S."/>
            <person name="Grigoriev I.V."/>
            <person name="Santelli C.M."/>
            <person name="Hansel C.M."/>
        </authorList>
    </citation>
    <scope>NUCLEOTIDE SEQUENCE [LARGE SCALE GENOMIC DNA]</scope>
    <source>
        <strain evidence="3 4">SRC1lrK2f</strain>
    </source>
</reference>
<evidence type="ECO:0000313" key="4">
    <source>
        <dbReference type="Proteomes" id="UP000077248"/>
    </source>
</evidence>
<accession>A0A177DDM6</accession>
<evidence type="ECO:0000256" key="1">
    <source>
        <dbReference type="SAM" id="MobiDB-lite"/>
    </source>
</evidence>
<protein>
    <recommendedName>
        <fullName evidence="2">DUF6590 domain-containing protein</fullName>
    </recommendedName>
</protein>
<dbReference type="RefSeq" id="XP_018382772.1">
    <property type="nucleotide sequence ID" value="XM_018531063.1"/>
</dbReference>
<feature type="compositionally biased region" description="Basic and acidic residues" evidence="1">
    <location>
        <begin position="269"/>
        <end position="280"/>
    </location>
</feature>
<dbReference type="AlphaFoldDB" id="A0A177DDM6"/>
<feature type="domain" description="DUF6590" evidence="2">
    <location>
        <begin position="96"/>
        <end position="248"/>
    </location>
</feature>
<proteinExistence type="predicted"/>
<feature type="domain" description="DUF6590" evidence="2">
    <location>
        <begin position="439"/>
        <end position="579"/>
    </location>
</feature>
<sequence>MSTSNWIWSDPYQDYYYVTYDEYNQPVYHWLKHTEVRPRQDSGSQQNHASNVAQMPDPAPAQFRSLHGAIQGTPQTGWYDLLDSSYRMRTGSEAVTFFVSGRVFEMLYRETAGETISAGPNDDAYTVVRFNERVHTNIRRFVVVEDMHGFVYACGIGTYSGRGTLKSGINPAVHAIVYLSGTDPESCYLPGEREAGMTTEPIEVIPVDSSVRIRPESRIRLRKTYPIEKNVKVKDIGRVHPNHLGMLLEYWSNQSYESDVSRVRAKEWQQETGEARDIKRVQAGWSVSDDDSNQDELNAQEMSTQKGTAIQTGQESGDKSHFLDAKDFLDEEDLLDEGDVQDQDIDERPQSSASQSYTNEDNEPTKSENAETNIPNILTDFAPNKTQEELPNIMTRSNDTQGKVDATEVDNAVPRWLQDINYQFTGDLHSDYTVINNPRAFFKKGKVFMVPWPELSGNLVKGQAGPPVMVKIRRLVVIRPKATFCLCLPIHTYSGQATSKPGVAAQDHAPVVSEGGEVIYHENEAKLTKSPMYIKVEKSSTGPVSPMSRLNFAKVYTVEYNVKVRPIGRLIPDSVWRMEEYFMECLTPNTT</sequence>
<evidence type="ECO:0000259" key="2">
    <source>
        <dbReference type="Pfam" id="PF20233"/>
    </source>
</evidence>
<feature type="compositionally biased region" description="Polar residues" evidence="1">
    <location>
        <begin position="350"/>
        <end position="359"/>
    </location>
</feature>
<feature type="region of interest" description="Disordered" evidence="1">
    <location>
        <begin position="269"/>
        <end position="294"/>
    </location>
</feature>
<dbReference type="GeneID" id="29116657"/>
<keyword evidence="4" id="KW-1185">Reference proteome</keyword>